<comment type="catalytic activity">
    <reaction evidence="6">
        <text>2 superoxide + 2 H(+) = H2O2 + O2</text>
        <dbReference type="Rhea" id="RHEA:20696"/>
        <dbReference type="ChEBI" id="CHEBI:15378"/>
        <dbReference type="ChEBI" id="CHEBI:15379"/>
        <dbReference type="ChEBI" id="CHEBI:16240"/>
        <dbReference type="ChEBI" id="CHEBI:18421"/>
        <dbReference type="EC" id="1.15.1.1"/>
    </reaction>
</comment>
<protein>
    <recommendedName>
        <fullName evidence="2 6">Superoxide dismutase</fullName>
        <ecNumber evidence="2 6">1.15.1.1</ecNumber>
    </recommendedName>
</protein>
<comment type="similarity">
    <text evidence="1 6">Belongs to the iron/manganese superoxide dismutase family.</text>
</comment>
<evidence type="ECO:0000256" key="6">
    <source>
        <dbReference type="RuleBase" id="RU000414"/>
    </source>
</evidence>
<feature type="binding site" evidence="5">
    <location>
        <position position="172"/>
    </location>
    <ligand>
        <name>Mn(2+)</name>
        <dbReference type="ChEBI" id="CHEBI:29035"/>
    </ligand>
</feature>
<keyword evidence="4 6" id="KW-0560">Oxidoreductase</keyword>
<evidence type="ECO:0000313" key="9">
    <source>
        <dbReference type="EMBL" id="KON31148.1"/>
    </source>
</evidence>
<feature type="binding site" evidence="5">
    <location>
        <position position="38"/>
    </location>
    <ligand>
        <name>Mn(2+)</name>
        <dbReference type="ChEBI" id="CHEBI:29035"/>
    </ligand>
</feature>
<dbReference type="PATRIC" id="fig|1685127.3.peg.489"/>
<comment type="caution">
    <text evidence="9">The sequence shown here is derived from an EMBL/GenBank/DDBJ whole genome shotgun (WGS) entry which is preliminary data.</text>
</comment>
<accession>A0A0M0BRD0</accession>
<evidence type="ECO:0000256" key="1">
    <source>
        <dbReference type="ARBA" id="ARBA00008714"/>
    </source>
</evidence>
<dbReference type="InterPro" id="IPR001189">
    <property type="entry name" value="Mn/Fe_SOD"/>
</dbReference>
<feature type="binding site" evidence="5">
    <location>
        <position position="176"/>
    </location>
    <ligand>
        <name>Mn(2+)</name>
        <dbReference type="ChEBI" id="CHEBI:29035"/>
    </ligand>
</feature>
<dbReference type="PRINTS" id="PR01703">
    <property type="entry name" value="MNSODISMTASE"/>
</dbReference>
<dbReference type="Gene3D" id="1.10.287.990">
    <property type="entry name" value="Fe,Mn superoxide dismutase (SOD) domain"/>
    <property type="match status" value="1"/>
</dbReference>
<dbReference type="SUPFAM" id="SSF46609">
    <property type="entry name" value="Fe,Mn superoxide dismutase (SOD), N-terminal domain"/>
    <property type="match status" value="1"/>
</dbReference>
<evidence type="ECO:0000313" key="10">
    <source>
        <dbReference type="Proteomes" id="UP000037210"/>
    </source>
</evidence>
<dbReference type="PROSITE" id="PS00088">
    <property type="entry name" value="SOD_MN"/>
    <property type="match status" value="1"/>
</dbReference>
<evidence type="ECO:0000259" key="7">
    <source>
        <dbReference type="Pfam" id="PF00081"/>
    </source>
</evidence>
<evidence type="ECO:0000259" key="8">
    <source>
        <dbReference type="Pfam" id="PF02777"/>
    </source>
</evidence>
<dbReference type="InterPro" id="IPR019831">
    <property type="entry name" value="Mn/Fe_SOD_N"/>
</dbReference>
<evidence type="ECO:0000256" key="5">
    <source>
        <dbReference type="PIRSR" id="PIRSR000349-1"/>
    </source>
</evidence>
<dbReference type="InterPro" id="IPR019833">
    <property type="entry name" value="Mn/Fe_SOD_BS"/>
</dbReference>
<feature type="domain" description="Manganese/iron superoxide dismutase N-terminal" evidence="7">
    <location>
        <begin position="13"/>
        <end position="93"/>
    </location>
</feature>
<dbReference type="PANTHER" id="PTHR11404">
    <property type="entry name" value="SUPEROXIDE DISMUTASE 2"/>
    <property type="match status" value="1"/>
</dbReference>
<keyword evidence="3 5" id="KW-0479">Metal-binding</keyword>
<feature type="domain" description="Manganese/iron superoxide dismutase C-terminal" evidence="8">
    <location>
        <begin position="104"/>
        <end position="204"/>
    </location>
</feature>
<dbReference type="Pfam" id="PF00081">
    <property type="entry name" value="Sod_Fe_N"/>
    <property type="match status" value="1"/>
</dbReference>
<dbReference type="Proteomes" id="UP000037210">
    <property type="component" value="Unassembled WGS sequence"/>
</dbReference>
<dbReference type="Pfam" id="PF02777">
    <property type="entry name" value="Sod_Fe_C"/>
    <property type="match status" value="1"/>
</dbReference>
<comment type="function">
    <text evidence="6">Destroys radicals which are normally produced within the cells and which are toxic to biological systems.</text>
</comment>
<dbReference type="PANTHER" id="PTHR11404:SF6">
    <property type="entry name" value="SUPEROXIDE DISMUTASE [MN], MITOCHONDRIAL"/>
    <property type="match status" value="1"/>
</dbReference>
<sequence>MPWFYLGGLDLEEYTLPELPYAYDALEPHIDEQTVRLHHDRHHQGYVNGLNATLKRLAEGRTAGDFSAVKALMKDLAFHGSGAALHNLYWEGLCPTSESREPKSGAFLNQAKRDFGSLEALKAELSAATKAVEGSGWGVLTWELLGNRLLVLQAENHQKLTIWGVRPLFVIDAWEHAYYLKYQNRRAEYVDNIWNIANWAEIERKFKAVE</sequence>
<dbReference type="PIRSF" id="PIRSF000349">
    <property type="entry name" value="SODismutase"/>
    <property type="match status" value="1"/>
</dbReference>
<dbReference type="GO" id="GO:0046872">
    <property type="term" value="F:metal ion binding"/>
    <property type="evidence" value="ECO:0007669"/>
    <property type="project" value="UniProtKB-KW"/>
</dbReference>
<dbReference type="InterPro" id="IPR036314">
    <property type="entry name" value="SOD_C_sf"/>
</dbReference>
<evidence type="ECO:0000256" key="3">
    <source>
        <dbReference type="ARBA" id="ARBA00022723"/>
    </source>
</evidence>
<gene>
    <name evidence="9" type="ORF">AC482_01845</name>
</gene>
<dbReference type="AlphaFoldDB" id="A0A0M0BRD0"/>
<proteinExistence type="inferred from homology"/>
<dbReference type="GO" id="GO:0004784">
    <property type="term" value="F:superoxide dismutase activity"/>
    <property type="evidence" value="ECO:0007669"/>
    <property type="project" value="UniProtKB-EC"/>
</dbReference>
<dbReference type="SUPFAM" id="SSF54719">
    <property type="entry name" value="Fe,Mn superoxide dismutase (SOD), C-terminal domain"/>
    <property type="match status" value="1"/>
</dbReference>
<dbReference type="Gene3D" id="3.55.40.20">
    <property type="entry name" value="Iron/manganese superoxide dismutase, C-terminal domain"/>
    <property type="match status" value="1"/>
</dbReference>
<reference evidence="9 10" key="1">
    <citation type="submission" date="2015-06" db="EMBL/GenBank/DDBJ databases">
        <title>New insights into the roles of widespread benthic archaea in carbon and nitrogen cycling.</title>
        <authorList>
            <person name="Lazar C.S."/>
            <person name="Baker B.J."/>
            <person name="Seitz K.W."/>
            <person name="Hyde A.S."/>
            <person name="Dick G.J."/>
            <person name="Hinrichs K.-U."/>
            <person name="Teske A.P."/>
        </authorList>
    </citation>
    <scope>NUCLEOTIDE SEQUENCE [LARGE SCALE GENOMIC DNA]</scope>
    <source>
        <strain evidence="9">DG-45</strain>
    </source>
</reference>
<feature type="binding site" evidence="5">
    <location>
        <position position="86"/>
    </location>
    <ligand>
        <name>Mn(2+)</name>
        <dbReference type="ChEBI" id="CHEBI:29035"/>
    </ligand>
</feature>
<organism evidence="9 10">
    <name type="scientific">miscellaneous Crenarchaeota group-15 archaeon DG-45</name>
    <dbReference type="NCBI Taxonomy" id="1685127"/>
    <lineage>
        <taxon>Archaea</taxon>
        <taxon>Candidatus Bathyarchaeota</taxon>
        <taxon>MCG-15</taxon>
    </lineage>
</organism>
<dbReference type="FunFam" id="1.10.287.990:FF:000001">
    <property type="entry name" value="Superoxide dismutase"/>
    <property type="match status" value="1"/>
</dbReference>
<dbReference type="EC" id="1.15.1.1" evidence="2 6"/>
<evidence type="ECO:0000256" key="4">
    <source>
        <dbReference type="ARBA" id="ARBA00023002"/>
    </source>
</evidence>
<dbReference type="FunFam" id="3.55.40.20:FF:000004">
    <property type="entry name" value="Superoxide dismutase [Fe]"/>
    <property type="match status" value="1"/>
</dbReference>
<name>A0A0M0BRD0_9ARCH</name>
<evidence type="ECO:0000256" key="2">
    <source>
        <dbReference type="ARBA" id="ARBA00012682"/>
    </source>
</evidence>
<dbReference type="InterPro" id="IPR036324">
    <property type="entry name" value="Mn/Fe_SOD_N_sf"/>
</dbReference>
<dbReference type="EMBL" id="LFWZ01000012">
    <property type="protein sequence ID" value="KON31148.1"/>
    <property type="molecule type" value="Genomic_DNA"/>
</dbReference>
<dbReference type="InterPro" id="IPR050265">
    <property type="entry name" value="Fe/Mn_Superoxide_Dismutase"/>
</dbReference>
<dbReference type="InterPro" id="IPR019832">
    <property type="entry name" value="Mn/Fe_SOD_C"/>
</dbReference>